<gene>
    <name evidence="2" type="ORF">T05_16312</name>
</gene>
<feature type="non-terminal residue" evidence="2">
    <location>
        <position position="173"/>
    </location>
</feature>
<proteinExistence type="predicted"/>
<dbReference type="Proteomes" id="UP000055048">
    <property type="component" value="Unassembled WGS sequence"/>
</dbReference>
<protein>
    <submittedName>
        <fullName evidence="2">Uncharacterized protein</fullName>
    </submittedName>
</protein>
<dbReference type="EMBL" id="JYDJ01000255">
    <property type="protein sequence ID" value="KRX38785.1"/>
    <property type="molecule type" value="Genomic_DNA"/>
</dbReference>
<organism evidence="2 3">
    <name type="scientific">Trichinella murrelli</name>
    <dbReference type="NCBI Taxonomy" id="144512"/>
    <lineage>
        <taxon>Eukaryota</taxon>
        <taxon>Metazoa</taxon>
        <taxon>Ecdysozoa</taxon>
        <taxon>Nematoda</taxon>
        <taxon>Enoplea</taxon>
        <taxon>Dorylaimia</taxon>
        <taxon>Trichinellida</taxon>
        <taxon>Trichinellidae</taxon>
        <taxon>Trichinella</taxon>
    </lineage>
</organism>
<dbReference type="AlphaFoldDB" id="A0A0V0TIQ6"/>
<evidence type="ECO:0000256" key="1">
    <source>
        <dbReference type="SAM" id="MobiDB-lite"/>
    </source>
</evidence>
<reference evidence="2 3" key="1">
    <citation type="submission" date="2015-01" db="EMBL/GenBank/DDBJ databases">
        <title>Evolution of Trichinella species and genotypes.</title>
        <authorList>
            <person name="Korhonen P.K."/>
            <person name="Edoardo P."/>
            <person name="Giuseppe L.R."/>
            <person name="Gasser R.B."/>
        </authorList>
    </citation>
    <scope>NUCLEOTIDE SEQUENCE [LARGE SCALE GENOMIC DNA]</scope>
    <source>
        <strain evidence="2">ISS417</strain>
    </source>
</reference>
<accession>A0A0V0TIQ6</accession>
<evidence type="ECO:0000313" key="3">
    <source>
        <dbReference type="Proteomes" id="UP000055048"/>
    </source>
</evidence>
<dbReference type="STRING" id="144512.A0A0V0TIQ6"/>
<feature type="region of interest" description="Disordered" evidence="1">
    <location>
        <begin position="103"/>
        <end position="124"/>
    </location>
</feature>
<comment type="caution">
    <text evidence="2">The sequence shown here is derived from an EMBL/GenBank/DDBJ whole genome shotgun (WGS) entry which is preliminary data.</text>
</comment>
<sequence length="173" mass="19974">MDEARRITLRTVLIEEASYSMDFRNTDPYNRRMEELTAALYWLISRLDDRLPNRGDNSSRYQLGRCDDSATEPSLTEDIYQRKHQATIEARLEKLEENCMRPVGNRSTRERPQPLRLLEGSSRNADDPLGLATDVVIDDTPIIQATIRGRRISRFFGNSGHELHHVGEKSLNM</sequence>
<keyword evidence="3" id="KW-1185">Reference proteome</keyword>
<evidence type="ECO:0000313" key="2">
    <source>
        <dbReference type="EMBL" id="KRX38785.1"/>
    </source>
</evidence>
<name>A0A0V0TIQ6_9BILA</name>